<feature type="transmembrane region" description="Helical" evidence="1">
    <location>
        <begin position="448"/>
        <end position="469"/>
    </location>
</feature>
<feature type="transmembrane region" description="Helical" evidence="1">
    <location>
        <begin position="378"/>
        <end position="396"/>
    </location>
</feature>
<evidence type="ECO:0008006" key="4">
    <source>
        <dbReference type="Google" id="ProtNLM"/>
    </source>
</evidence>
<evidence type="ECO:0000313" key="2">
    <source>
        <dbReference type="EMBL" id="RMS58739.1"/>
    </source>
</evidence>
<feature type="transmembrane region" description="Helical" evidence="1">
    <location>
        <begin position="345"/>
        <end position="366"/>
    </location>
</feature>
<name>A0A3M5E995_PSEAI</name>
<feature type="transmembrane region" description="Helical" evidence="1">
    <location>
        <begin position="154"/>
        <end position="176"/>
    </location>
</feature>
<feature type="transmembrane region" description="Helical" evidence="1">
    <location>
        <begin position="276"/>
        <end position="300"/>
    </location>
</feature>
<sequence>MTALASWLLFDERLAPAAIGGMLLAARDPLVKDDSRLLMGLSLVLLAGLAFVNLAVLFVLPWRSASAVWAGSGLLIIWLSLVLRQRLSFYFGLALQVVGGLAFLLAGPSLFGSLSGEGLRPLAHSGFWTPAVLALAALVGAWRLRRAGERERALGIGTLGLAELSHLLLLWGAGWWALTALCETVRFVPYGLREHALLLVAAATVASWMLLALRERWRELALLCLALVPVALLALASAWRFDYQPFGEFGWLAWPLLFATHLLSLRRLAPLLPAKALSVAHVLGCWLLLGVLALELRYLFALLAEQYNAWRWLGWALVPSAYLLLVAGGRSLPWPLRDFPREYRLLAAAPVALLLLGWFWSANLLSDGAAEPLPYLPLANPLELGLLIVLFALYRWSDASLASLVDGNASARLGRQALAGASLFALLTLAVCRAAHHLAGVPFQAEALTASMLVQAGLSLVWTLCALGLTIAGTRLGRRDLWMVGAALVGVVVVKLFFVELGNSGSLERIISFIGVGVLLLVVGYFSPLPPRRAEVASEAEQP</sequence>
<keyword evidence="1" id="KW-0812">Transmembrane</keyword>
<organism evidence="2 3">
    <name type="scientific">Pseudomonas aeruginosa</name>
    <dbReference type="NCBI Taxonomy" id="287"/>
    <lineage>
        <taxon>Bacteria</taxon>
        <taxon>Pseudomonadati</taxon>
        <taxon>Pseudomonadota</taxon>
        <taxon>Gammaproteobacteria</taxon>
        <taxon>Pseudomonadales</taxon>
        <taxon>Pseudomonadaceae</taxon>
        <taxon>Pseudomonas</taxon>
    </lineage>
</organism>
<evidence type="ECO:0000313" key="3">
    <source>
        <dbReference type="Proteomes" id="UP000270834"/>
    </source>
</evidence>
<feature type="transmembrane region" description="Helical" evidence="1">
    <location>
        <begin position="251"/>
        <end position="269"/>
    </location>
</feature>
<keyword evidence="1" id="KW-0472">Membrane</keyword>
<dbReference type="InterPro" id="IPR019286">
    <property type="entry name" value="DUF2339_TM"/>
</dbReference>
<reference evidence="2 3" key="1">
    <citation type="submission" date="2018-08" db="EMBL/GenBank/DDBJ databases">
        <title>Recombination of ecologically and evolutionarily significant loci maintains genetic cohesion in the Pseudomonas syringae species complex.</title>
        <authorList>
            <person name="Dillon M."/>
            <person name="Thakur S."/>
            <person name="Almeida R.N.D."/>
            <person name="Weir B.S."/>
            <person name="Guttman D.S."/>
        </authorList>
    </citation>
    <scope>NUCLEOTIDE SEQUENCE [LARGE SCALE GENOMIC DNA]</scope>
    <source>
        <strain evidence="2 3">ICMP 7846</strain>
    </source>
</reference>
<dbReference type="Proteomes" id="UP000270834">
    <property type="component" value="Unassembled WGS sequence"/>
</dbReference>
<feature type="transmembrane region" description="Helical" evidence="1">
    <location>
        <begin position="37"/>
        <end position="60"/>
    </location>
</feature>
<feature type="transmembrane region" description="Helical" evidence="1">
    <location>
        <begin position="510"/>
        <end position="527"/>
    </location>
</feature>
<evidence type="ECO:0000256" key="1">
    <source>
        <dbReference type="SAM" id="Phobius"/>
    </source>
</evidence>
<feature type="transmembrane region" description="Helical" evidence="1">
    <location>
        <begin position="417"/>
        <end position="436"/>
    </location>
</feature>
<dbReference type="PANTHER" id="PTHR38434:SF1">
    <property type="entry name" value="BLL2549 PROTEIN"/>
    <property type="match status" value="1"/>
</dbReference>
<dbReference type="Pfam" id="PF10101">
    <property type="entry name" value="DUF2339"/>
    <property type="match status" value="1"/>
</dbReference>
<feature type="transmembrane region" description="Helical" evidence="1">
    <location>
        <begin position="123"/>
        <end position="142"/>
    </location>
</feature>
<dbReference type="PANTHER" id="PTHR38434">
    <property type="entry name" value="BLL2549 PROTEIN"/>
    <property type="match status" value="1"/>
</dbReference>
<dbReference type="AlphaFoldDB" id="A0A3M5E995"/>
<comment type="caution">
    <text evidence="2">The sequence shown here is derived from an EMBL/GenBank/DDBJ whole genome shotgun (WGS) entry which is preliminary data.</text>
</comment>
<dbReference type="EMBL" id="RBSQ01000409">
    <property type="protein sequence ID" value="RMS58739.1"/>
    <property type="molecule type" value="Genomic_DNA"/>
</dbReference>
<feature type="transmembrane region" description="Helical" evidence="1">
    <location>
        <begin position="90"/>
        <end position="111"/>
    </location>
</feature>
<feature type="transmembrane region" description="Helical" evidence="1">
    <location>
        <begin position="220"/>
        <end position="239"/>
    </location>
</feature>
<proteinExistence type="predicted"/>
<protein>
    <recommendedName>
        <fullName evidence="4">DUF2339 domain-containing protein</fullName>
    </recommendedName>
</protein>
<feature type="transmembrane region" description="Helical" evidence="1">
    <location>
        <begin position="66"/>
        <end position="83"/>
    </location>
</feature>
<gene>
    <name evidence="2" type="ORF">ALP65_01362</name>
</gene>
<feature type="transmembrane region" description="Helical" evidence="1">
    <location>
        <begin position="312"/>
        <end position="333"/>
    </location>
</feature>
<feature type="transmembrane region" description="Helical" evidence="1">
    <location>
        <begin position="481"/>
        <end position="498"/>
    </location>
</feature>
<feature type="transmembrane region" description="Helical" evidence="1">
    <location>
        <begin position="196"/>
        <end position="213"/>
    </location>
</feature>
<accession>A0A3M5E995</accession>
<keyword evidence="1" id="KW-1133">Transmembrane helix</keyword>